<dbReference type="PANTHER" id="PTHR43024:SF1">
    <property type="entry name" value="UDP-N-ACETYLMURAMOYL-TRIPEPTIDE--D-ALANYL-D-ALANINE LIGASE"/>
    <property type="match status" value="1"/>
</dbReference>
<dbReference type="InterPro" id="IPR004101">
    <property type="entry name" value="Mur_ligase_C"/>
</dbReference>
<evidence type="ECO:0000313" key="16">
    <source>
        <dbReference type="EMBL" id="TMJ11048.1"/>
    </source>
</evidence>
<organism evidence="15 18">
    <name type="scientific">Candidatus Segetimicrobium genomatis</name>
    <dbReference type="NCBI Taxonomy" id="2569760"/>
    <lineage>
        <taxon>Bacteria</taxon>
        <taxon>Bacillati</taxon>
        <taxon>Candidatus Sysuimicrobiota</taxon>
        <taxon>Candidatus Sysuimicrobiia</taxon>
        <taxon>Candidatus Sysuimicrobiales</taxon>
        <taxon>Candidatus Segetimicrobiaceae</taxon>
        <taxon>Candidatus Segetimicrobium</taxon>
    </lineage>
</organism>
<accession>A0A537LJ50</accession>
<keyword evidence="4 10" id="KW-0547">Nucleotide-binding</keyword>
<dbReference type="Pfam" id="PF02875">
    <property type="entry name" value="Mur_ligase_C"/>
    <property type="match status" value="1"/>
</dbReference>
<dbReference type="InterPro" id="IPR036565">
    <property type="entry name" value="Mur-like_cat_sf"/>
</dbReference>
<evidence type="ECO:0000256" key="8">
    <source>
        <dbReference type="ARBA" id="ARBA00023306"/>
    </source>
</evidence>
<comment type="subcellular location">
    <subcellularLocation>
        <location evidence="10 11">Cytoplasm</location>
    </subcellularLocation>
</comment>
<evidence type="ECO:0000256" key="2">
    <source>
        <dbReference type="ARBA" id="ARBA00022598"/>
    </source>
</evidence>
<feature type="domain" description="Mur ligase N-terminal catalytic" evidence="12">
    <location>
        <begin position="29"/>
        <end position="103"/>
    </location>
</feature>
<evidence type="ECO:0000256" key="6">
    <source>
        <dbReference type="ARBA" id="ARBA00022960"/>
    </source>
</evidence>
<feature type="domain" description="Mur ligase C-terminal" evidence="13">
    <location>
        <begin position="322"/>
        <end position="447"/>
    </location>
</feature>
<comment type="catalytic activity">
    <reaction evidence="10 11">
        <text>D-alanyl-D-alanine + UDP-N-acetyl-alpha-D-muramoyl-L-alanyl-gamma-D-glutamyl-meso-2,6-diaminopimelate + ATP = UDP-N-acetyl-alpha-D-muramoyl-L-alanyl-gamma-D-glutamyl-meso-2,6-diaminopimeloyl-D-alanyl-D-alanine + ADP + phosphate + H(+)</text>
        <dbReference type="Rhea" id="RHEA:28374"/>
        <dbReference type="ChEBI" id="CHEBI:15378"/>
        <dbReference type="ChEBI" id="CHEBI:30616"/>
        <dbReference type="ChEBI" id="CHEBI:43474"/>
        <dbReference type="ChEBI" id="CHEBI:57822"/>
        <dbReference type="ChEBI" id="CHEBI:61386"/>
        <dbReference type="ChEBI" id="CHEBI:83905"/>
        <dbReference type="ChEBI" id="CHEBI:456216"/>
        <dbReference type="EC" id="6.3.2.10"/>
    </reaction>
</comment>
<dbReference type="InterPro" id="IPR051046">
    <property type="entry name" value="MurCDEF_CellWall_CoF430Synth"/>
</dbReference>
<keyword evidence="2 10" id="KW-0436">Ligase</keyword>
<dbReference type="AlphaFoldDB" id="A0A537LJ50"/>
<evidence type="ECO:0000256" key="10">
    <source>
        <dbReference type="HAMAP-Rule" id="MF_02019"/>
    </source>
</evidence>
<dbReference type="InterPro" id="IPR000713">
    <property type="entry name" value="Mur_ligase_N"/>
</dbReference>
<dbReference type="Proteomes" id="UP000315217">
    <property type="component" value="Unassembled WGS sequence"/>
</dbReference>
<name>A0A537LJ50_9BACT</name>
<evidence type="ECO:0000259" key="14">
    <source>
        <dbReference type="Pfam" id="PF08245"/>
    </source>
</evidence>
<dbReference type="EC" id="6.3.2.10" evidence="10 11"/>
<feature type="binding site" evidence="10">
    <location>
        <begin position="115"/>
        <end position="121"/>
    </location>
    <ligand>
        <name>ATP</name>
        <dbReference type="ChEBI" id="CHEBI:30616"/>
    </ligand>
</feature>
<evidence type="ECO:0000256" key="5">
    <source>
        <dbReference type="ARBA" id="ARBA00022840"/>
    </source>
</evidence>
<keyword evidence="7 10" id="KW-0573">Peptidoglycan synthesis</keyword>
<reference evidence="17 18" key="1">
    <citation type="journal article" date="2019" name="Nat. Microbiol.">
        <title>Mediterranean grassland soil C-N compound turnover is dependent on rainfall and depth, and is mediated by genomically divergent microorganisms.</title>
        <authorList>
            <person name="Diamond S."/>
            <person name="Andeer P.F."/>
            <person name="Li Z."/>
            <person name="Crits-Christoph A."/>
            <person name="Burstein D."/>
            <person name="Anantharaman K."/>
            <person name="Lane K.R."/>
            <person name="Thomas B.C."/>
            <person name="Pan C."/>
            <person name="Northen T.R."/>
            <person name="Banfield J.F."/>
        </authorList>
    </citation>
    <scope>NUCLEOTIDE SEQUENCE [LARGE SCALE GENOMIC DNA]</scope>
    <source>
        <strain evidence="16">NP_1</strain>
        <strain evidence="15">NP_2</strain>
    </source>
</reference>
<dbReference type="InterPro" id="IPR005863">
    <property type="entry name" value="UDP-N-AcMur_synth"/>
</dbReference>
<dbReference type="GO" id="GO:0008360">
    <property type="term" value="P:regulation of cell shape"/>
    <property type="evidence" value="ECO:0007669"/>
    <property type="project" value="UniProtKB-KW"/>
</dbReference>
<feature type="domain" description="Mur ligase central" evidence="14">
    <location>
        <begin position="113"/>
        <end position="298"/>
    </location>
</feature>
<evidence type="ECO:0000259" key="13">
    <source>
        <dbReference type="Pfam" id="PF02875"/>
    </source>
</evidence>
<evidence type="ECO:0000256" key="3">
    <source>
        <dbReference type="ARBA" id="ARBA00022618"/>
    </source>
</evidence>
<comment type="caution">
    <text evidence="15">The sequence shown here is derived from an EMBL/GenBank/DDBJ whole genome shotgun (WGS) entry which is preliminary data.</text>
</comment>
<gene>
    <name evidence="10" type="primary">murF</name>
    <name evidence="16" type="ORF">E6G98_06020</name>
    <name evidence="15" type="ORF">E6G99_05180</name>
</gene>
<comment type="function">
    <text evidence="10 11">Involved in cell wall formation. Catalyzes the final step in the synthesis of UDP-N-acetylmuramoyl-pentapeptide, the precursor of murein.</text>
</comment>
<dbReference type="EMBL" id="VBAJ01000131">
    <property type="protein sequence ID" value="TMJ08049.1"/>
    <property type="molecule type" value="Genomic_DNA"/>
</dbReference>
<evidence type="ECO:0000256" key="11">
    <source>
        <dbReference type="RuleBase" id="RU004136"/>
    </source>
</evidence>
<sequence length="461" mass="48021">MKFTLNDIVNATGGLVVTRPGARDPKPVISGISTDTRTLQAGDLFVPLRGPRADGHDFIADAFQRGAAAALTTRPTNGLPSGAVVIRVDDPLRALGQIARAYRRTLTVTVVGVTGSVGKTTTTKLCAAVLARAFTVASTAEVWNAEIGVPLTLLGLGPQHQVAVIEMAMRGLGQITELVAMAAPSVGVVTCISDVHLEYLGSRENVARAKGELVAGLPDDGAAILNRDDELVGGLARLCRGRVVTYGLAGPADVRADQIRFEPAGMAFRVLAGPKRAEARLPAWGQHNVANALAATAVGLELGMDLDAIVAAMAEWTPPAKRLQPVQLGTVLVINDTYNSSPASVRAALDVLEHVGQGRRLVVALGEMRELGAGSPQLHRDVGRDLAHRKIALVLTVGPGAEVIGEGAAAAGVAPGCIEHVPTIEEATTRLRTILRAGDVVLIKGSRVLQMERIVAALAQT</sequence>
<comment type="pathway">
    <text evidence="10 11">Cell wall biogenesis; peptidoglycan biosynthesis.</text>
</comment>
<evidence type="ECO:0000259" key="12">
    <source>
        <dbReference type="Pfam" id="PF01225"/>
    </source>
</evidence>
<evidence type="ECO:0000313" key="17">
    <source>
        <dbReference type="Proteomes" id="UP000315217"/>
    </source>
</evidence>
<keyword evidence="9 10" id="KW-0961">Cell wall biogenesis/degradation</keyword>
<dbReference type="GO" id="GO:0005737">
    <property type="term" value="C:cytoplasm"/>
    <property type="evidence" value="ECO:0007669"/>
    <property type="project" value="UniProtKB-SubCell"/>
</dbReference>
<keyword evidence="3 10" id="KW-0132">Cell division</keyword>
<dbReference type="HAMAP" id="MF_02019">
    <property type="entry name" value="MurF"/>
    <property type="match status" value="1"/>
</dbReference>
<dbReference type="Gene3D" id="3.90.190.20">
    <property type="entry name" value="Mur ligase, C-terminal domain"/>
    <property type="match status" value="1"/>
</dbReference>
<proteinExistence type="inferred from homology"/>
<dbReference type="GO" id="GO:0009252">
    <property type="term" value="P:peptidoglycan biosynthetic process"/>
    <property type="evidence" value="ECO:0007669"/>
    <property type="project" value="UniProtKB-UniRule"/>
</dbReference>
<dbReference type="NCBIfam" id="TIGR01143">
    <property type="entry name" value="murF"/>
    <property type="match status" value="1"/>
</dbReference>
<dbReference type="PANTHER" id="PTHR43024">
    <property type="entry name" value="UDP-N-ACETYLMURAMOYL-TRIPEPTIDE--D-ALANYL-D-ALANINE LIGASE"/>
    <property type="match status" value="1"/>
</dbReference>
<dbReference type="GO" id="GO:0071555">
    <property type="term" value="P:cell wall organization"/>
    <property type="evidence" value="ECO:0007669"/>
    <property type="project" value="UniProtKB-KW"/>
</dbReference>
<dbReference type="UniPathway" id="UPA00219"/>
<keyword evidence="6 10" id="KW-0133">Cell shape</keyword>
<keyword evidence="8 10" id="KW-0131">Cell cycle</keyword>
<evidence type="ECO:0000256" key="4">
    <source>
        <dbReference type="ARBA" id="ARBA00022741"/>
    </source>
</evidence>
<dbReference type="SUPFAM" id="SSF53244">
    <property type="entry name" value="MurD-like peptide ligases, peptide-binding domain"/>
    <property type="match status" value="1"/>
</dbReference>
<dbReference type="Gene3D" id="3.40.1390.10">
    <property type="entry name" value="MurE/MurF, N-terminal domain"/>
    <property type="match status" value="1"/>
</dbReference>
<dbReference type="InterPro" id="IPR013221">
    <property type="entry name" value="Mur_ligase_cen"/>
</dbReference>
<evidence type="ECO:0000256" key="7">
    <source>
        <dbReference type="ARBA" id="ARBA00022984"/>
    </source>
</evidence>
<dbReference type="SUPFAM" id="SSF53623">
    <property type="entry name" value="MurD-like peptide ligases, catalytic domain"/>
    <property type="match status" value="1"/>
</dbReference>
<dbReference type="Proteomes" id="UP000318661">
    <property type="component" value="Unassembled WGS sequence"/>
</dbReference>
<dbReference type="EMBL" id="VBAI01000080">
    <property type="protein sequence ID" value="TMJ11048.1"/>
    <property type="molecule type" value="Genomic_DNA"/>
</dbReference>
<dbReference type="Gene3D" id="3.40.1190.10">
    <property type="entry name" value="Mur-like, catalytic domain"/>
    <property type="match status" value="1"/>
</dbReference>
<dbReference type="Pfam" id="PF08245">
    <property type="entry name" value="Mur_ligase_M"/>
    <property type="match status" value="1"/>
</dbReference>
<dbReference type="GO" id="GO:0051301">
    <property type="term" value="P:cell division"/>
    <property type="evidence" value="ECO:0007669"/>
    <property type="project" value="UniProtKB-KW"/>
</dbReference>
<dbReference type="InterPro" id="IPR035911">
    <property type="entry name" value="MurE/MurF_N"/>
</dbReference>
<protein>
    <recommendedName>
        <fullName evidence="10 11">UDP-N-acetylmuramoyl-tripeptide--D-alanyl-D-alanine ligase</fullName>
        <ecNumber evidence="10 11">6.3.2.10</ecNumber>
    </recommendedName>
    <alternativeName>
        <fullName evidence="10">D-alanyl-D-alanine-adding enzyme</fullName>
    </alternativeName>
</protein>
<keyword evidence="5 10" id="KW-0067">ATP-binding</keyword>
<dbReference type="Pfam" id="PF01225">
    <property type="entry name" value="Mur_ligase"/>
    <property type="match status" value="1"/>
</dbReference>
<comment type="similarity">
    <text evidence="10">Belongs to the MurCDEF family. MurF subfamily.</text>
</comment>
<keyword evidence="1 10" id="KW-0963">Cytoplasm</keyword>
<evidence type="ECO:0000313" key="15">
    <source>
        <dbReference type="EMBL" id="TMJ08049.1"/>
    </source>
</evidence>
<dbReference type="InterPro" id="IPR036615">
    <property type="entry name" value="Mur_ligase_C_dom_sf"/>
</dbReference>
<dbReference type="GO" id="GO:0047480">
    <property type="term" value="F:UDP-N-acetylmuramoyl-tripeptide-D-alanyl-D-alanine ligase activity"/>
    <property type="evidence" value="ECO:0007669"/>
    <property type="project" value="UniProtKB-UniRule"/>
</dbReference>
<evidence type="ECO:0000313" key="18">
    <source>
        <dbReference type="Proteomes" id="UP000318661"/>
    </source>
</evidence>
<dbReference type="SUPFAM" id="SSF63418">
    <property type="entry name" value="MurE/MurF N-terminal domain"/>
    <property type="match status" value="1"/>
</dbReference>
<evidence type="ECO:0000256" key="9">
    <source>
        <dbReference type="ARBA" id="ARBA00023316"/>
    </source>
</evidence>
<dbReference type="GO" id="GO:0005524">
    <property type="term" value="F:ATP binding"/>
    <property type="evidence" value="ECO:0007669"/>
    <property type="project" value="UniProtKB-UniRule"/>
</dbReference>
<evidence type="ECO:0000256" key="1">
    <source>
        <dbReference type="ARBA" id="ARBA00022490"/>
    </source>
</evidence>